<name>A0A1X6WVS8_9MICO</name>
<reference evidence="2 3" key="1">
    <citation type="submission" date="2017-02" db="EMBL/GenBank/DDBJ databases">
        <authorList>
            <person name="Peterson S.W."/>
        </authorList>
    </citation>
    <scope>NUCLEOTIDE SEQUENCE [LARGE SCALE GENOMIC DNA]</scope>
    <source>
        <strain evidence="2 3">CIP104813</strain>
    </source>
</reference>
<dbReference type="Gene3D" id="1.10.287.1060">
    <property type="entry name" value="ESAT-6-like"/>
    <property type="match status" value="1"/>
</dbReference>
<protein>
    <submittedName>
        <fullName evidence="2">Major ampullate spidroin</fullName>
    </submittedName>
</protein>
<dbReference type="AlphaFoldDB" id="A0A1X6WVS8"/>
<evidence type="ECO:0000313" key="3">
    <source>
        <dbReference type="Proteomes" id="UP000195981"/>
    </source>
</evidence>
<proteinExistence type="predicted"/>
<feature type="region of interest" description="Disordered" evidence="1">
    <location>
        <begin position="65"/>
        <end position="159"/>
    </location>
</feature>
<dbReference type="EMBL" id="FWFG01000033">
    <property type="protein sequence ID" value="SLM89535.1"/>
    <property type="molecule type" value="Genomic_DNA"/>
</dbReference>
<dbReference type="Proteomes" id="UP000195981">
    <property type="component" value="Unassembled WGS sequence"/>
</dbReference>
<gene>
    <name evidence="2" type="ORF">FM110_03815</name>
</gene>
<evidence type="ECO:0000313" key="2">
    <source>
        <dbReference type="EMBL" id="SLM89535.1"/>
    </source>
</evidence>
<feature type="compositionally biased region" description="Basic and acidic residues" evidence="1">
    <location>
        <begin position="114"/>
        <end position="131"/>
    </location>
</feature>
<organism evidence="2 3">
    <name type="scientific">Brachybacterium nesterenkovii</name>
    <dbReference type="NCBI Taxonomy" id="47847"/>
    <lineage>
        <taxon>Bacteria</taxon>
        <taxon>Bacillati</taxon>
        <taxon>Actinomycetota</taxon>
        <taxon>Actinomycetes</taxon>
        <taxon>Micrococcales</taxon>
        <taxon>Dermabacteraceae</taxon>
        <taxon>Brachybacterium</taxon>
    </lineage>
</organism>
<keyword evidence="3" id="KW-1185">Reference proteome</keyword>
<sequence length="159" mass="16887">MAFLGAGTDQVRTHGERCTTAAGRLGELASSLPATVHGVRWAGPDADRFRAEFDGRIASSLREAAEELRARAEELSGHADEQDETSGSDGRTGPGGILGDIGGGSVWENPGPWQRDDNGQLKQVPGDDRIPGFDGGSVWENPGPWQRDDNGQLKQVPGR</sequence>
<feature type="compositionally biased region" description="Gly residues" evidence="1">
    <location>
        <begin position="90"/>
        <end position="105"/>
    </location>
</feature>
<dbReference type="RefSeq" id="WP_087102818.1">
    <property type="nucleotide sequence ID" value="NZ_FWFG01000033.1"/>
</dbReference>
<accession>A0A1X6WVS8</accession>
<dbReference type="OrthoDB" id="5244663at2"/>
<evidence type="ECO:0000256" key="1">
    <source>
        <dbReference type="SAM" id="MobiDB-lite"/>
    </source>
</evidence>
<feature type="compositionally biased region" description="Basic and acidic residues" evidence="1">
    <location>
        <begin position="65"/>
        <end position="80"/>
    </location>
</feature>